<evidence type="ECO:0000313" key="6">
    <source>
        <dbReference type="Proteomes" id="UP001596540"/>
    </source>
</evidence>
<dbReference type="Pfam" id="PF24879">
    <property type="entry name" value="DUF7737"/>
    <property type="match status" value="1"/>
</dbReference>
<proteinExistence type="predicted"/>
<name>A0ABW2KL52_9ACTN</name>
<evidence type="ECO:0000256" key="1">
    <source>
        <dbReference type="SAM" id="Coils"/>
    </source>
</evidence>
<dbReference type="InterPro" id="IPR025406">
    <property type="entry name" value="DUF4132"/>
</dbReference>
<feature type="domain" description="DUF4132" evidence="3">
    <location>
        <begin position="463"/>
        <end position="653"/>
    </location>
</feature>
<accession>A0ABW2KL52</accession>
<gene>
    <name evidence="5" type="ORF">ACFQRF_19620</name>
</gene>
<keyword evidence="1" id="KW-0175">Coiled coil</keyword>
<protein>
    <submittedName>
        <fullName evidence="5">DUF4132 domain-containing protein</fullName>
    </submittedName>
</protein>
<dbReference type="RefSeq" id="WP_379872589.1">
    <property type="nucleotide sequence ID" value="NZ_JBHTBH010000009.1"/>
</dbReference>
<dbReference type="EMBL" id="JBHTBH010000009">
    <property type="protein sequence ID" value="MFC7329946.1"/>
    <property type="molecule type" value="Genomic_DNA"/>
</dbReference>
<feature type="coiled-coil region" evidence="1">
    <location>
        <begin position="474"/>
        <end position="508"/>
    </location>
</feature>
<keyword evidence="6" id="KW-1185">Reference proteome</keyword>
<organism evidence="5 6">
    <name type="scientific">Marinactinospora rubrisoli</name>
    <dbReference type="NCBI Taxonomy" id="2715399"/>
    <lineage>
        <taxon>Bacteria</taxon>
        <taxon>Bacillati</taxon>
        <taxon>Actinomycetota</taxon>
        <taxon>Actinomycetes</taxon>
        <taxon>Streptosporangiales</taxon>
        <taxon>Nocardiopsidaceae</taxon>
        <taxon>Marinactinospora</taxon>
    </lineage>
</organism>
<feature type="region of interest" description="Disordered" evidence="2">
    <location>
        <begin position="1"/>
        <end position="23"/>
    </location>
</feature>
<evidence type="ECO:0000256" key="2">
    <source>
        <dbReference type="SAM" id="MobiDB-lite"/>
    </source>
</evidence>
<feature type="domain" description="DUF7737" evidence="4">
    <location>
        <begin position="777"/>
        <end position="879"/>
    </location>
</feature>
<reference evidence="6" key="1">
    <citation type="journal article" date="2019" name="Int. J. Syst. Evol. Microbiol.">
        <title>The Global Catalogue of Microorganisms (GCM) 10K type strain sequencing project: providing services to taxonomists for standard genome sequencing and annotation.</title>
        <authorList>
            <consortium name="The Broad Institute Genomics Platform"/>
            <consortium name="The Broad Institute Genome Sequencing Center for Infectious Disease"/>
            <person name="Wu L."/>
            <person name="Ma J."/>
        </authorList>
    </citation>
    <scope>NUCLEOTIDE SEQUENCE [LARGE SCALE GENOMIC DNA]</scope>
    <source>
        <strain evidence="6">CGMCC 4.7382</strain>
    </source>
</reference>
<sequence>MNAENDSNPPVTEADLDSPELTGARPGDIAEFLLRRFKLADEHRPYLVMLAELGGPVAVRLELAIAKIIPPDNWWQRVAKLKGTEVDEVLRSCDDAGLRAAGMWALVRLARNGDPYKTNGHRAVLAALARRGLSWSGAQLTAMLRMAEGQGKYDYHAAELAKLPVAACERADDALLTECATGLRALHAVLGRSEYADVRKVHARVEALIGRLAGGAETAERLFGEDDAFGALLRREAPEALRTPGLGALLQRCGTLSGTRPTKAWRTQVQAVLRDHPDVLAGARAVLAQIPKLPDSAIYVEHEYVSDITPHIGSENTQLMLRGLLWSLDVAPHAETPWAPALLADVARFTGTGRGGSKVLRGERLATAAIAVLGARGDEAAVAGLARVQAKVVKKTVAGAVDRALDGCAERLGLTRWQLVERTVPDFELGPGARREESLGEHTAILRVDGDGGAALKFRGGNGRELKSVPKAVREAHADRLTALRAELKELQSTLAAERFRIETALAEGRVWDLADWRRYYLDHPLTGWFARVLVWEVSTDAGATWRDGLPEPDGDHWRLVGPEGTEVFRTDGESVAPPQVRLWHPIRAVPDRVRAWRDHLMAAELRQPVKQAYREIYLLTPAEEATSTYSNRYAGHILRYPQAKALLAGRGWSGLTLGYWDGGFDGSAERVYHDAASGTDWAAVCYLELAEHSDDDYMRVSFCSSDQVRIGRAGAVDDEGDLRDVPALVFSEVMRDMDLAVGVASIAADPEWVDRGEDRYLAYWREAGFGKLTESAEMRRTALERLIPRLKIADRLELTDRFLKVRGDLRGYRIHLGSANILMEPDDSYLCIVTARGGDSAVFLPFEADGGRLSVILSKAFLLADDTAITDPSITRQIRRGSAG</sequence>
<dbReference type="InterPro" id="IPR056639">
    <property type="entry name" value="DUF7737"/>
</dbReference>
<evidence type="ECO:0000259" key="3">
    <source>
        <dbReference type="Pfam" id="PF13569"/>
    </source>
</evidence>
<feature type="compositionally biased region" description="Polar residues" evidence="2">
    <location>
        <begin position="1"/>
        <end position="10"/>
    </location>
</feature>
<comment type="caution">
    <text evidence="5">The sequence shown here is derived from an EMBL/GenBank/DDBJ whole genome shotgun (WGS) entry which is preliminary data.</text>
</comment>
<dbReference type="Pfam" id="PF13569">
    <property type="entry name" value="DUF4132"/>
    <property type="match status" value="1"/>
</dbReference>
<dbReference type="Proteomes" id="UP001596540">
    <property type="component" value="Unassembled WGS sequence"/>
</dbReference>
<evidence type="ECO:0000259" key="4">
    <source>
        <dbReference type="Pfam" id="PF24879"/>
    </source>
</evidence>
<evidence type="ECO:0000313" key="5">
    <source>
        <dbReference type="EMBL" id="MFC7329946.1"/>
    </source>
</evidence>